<keyword evidence="2" id="KW-1185">Reference proteome</keyword>
<sequence>MTTAAINGSKGDSLACVFCGSSDGNDPVYAEAARELGRELVKGGYGLVYGGGTWGLMGHLARSVHESKGKVLGIMPRALTRLEGFDDNLGEMVLVDNMHERKSKMEQHAAAFIALPGGFGTFEELLEIITWSTLSIHRKPVIVLDTNGYYSALREMVTKAVDAGFISPGKKNVAVFCSTPAEAVAAIKDYTPLPEQPGLSWEPKVSA</sequence>
<dbReference type="AlphaFoldDB" id="A0A9W8HPU7"/>
<dbReference type="PANTHER" id="PTHR31223:SF70">
    <property type="entry name" value="LOG FAMILY PROTEIN YJL055W"/>
    <property type="match status" value="1"/>
</dbReference>
<dbReference type="GO" id="GO:0005829">
    <property type="term" value="C:cytosol"/>
    <property type="evidence" value="ECO:0007669"/>
    <property type="project" value="TreeGrafter"/>
</dbReference>
<dbReference type="OrthoDB" id="414463at2759"/>
<proteinExistence type="predicted"/>
<dbReference type="SUPFAM" id="SSF102405">
    <property type="entry name" value="MCP/YpsA-like"/>
    <property type="match status" value="1"/>
</dbReference>
<dbReference type="NCBIfam" id="TIGR00730">
    <property type="entry name" value="Rossman fold protein, TIGR00730 family"/>
    <property type="match status" value="1"/>
</dbReference>
<dbReference type="InterPro" id="IPR031100">
    <property type="entry name" value="LOG_fam"/>
</dbReference>
<comment type="caution">
    <text evidence="1">The sequence shown here is derived from an EMBL/GenBank/DDBJ whole genome shotgun (WGS) entry which is preliminary data.</text>
</comment>
<reference evidence="1" key="1">
    <citation type="submission" date="2022-07" db="EMBL/GenBank/DDBJ databases">
        <title>Phylogenomic reconstructions and comparative analyses of Kickxellomycotina fungi.</title>
        <authorList>
            <person name="Reynolds N.K."/>
            <person name="Stajich J.E."/>
            <person name="Barry K."/>
            <person name="Grigoriev I.V."/>
            <person name="Crous P."/>
            <person name="Smith M.E."/>
        </authorList>
    </citation>
    <scope>NUCLEOTIDE SEQUENCE</scope>
    <source>
        <strain evidence="1">NRRL 1565</strain>
    </source>
</reference>
<evidence type="ECO:0000313" key="1">
    <source>
        <dbReference type="EMBL" id="KAJ2795914.1"/>
    </source>
</evidence>
<evidence type="ECO:0000313" key="2">
    <source>
        <dbReference type="Proteomes" id="UP001140094"/>
    </source>
</evidence>
<accession>A0A9W8HPU7</accession>
<dbReference type="GO" id="GO:0009691">
    <property type="term" value="P:cytokinin biosynthetic process"/>
    <property type="evidence" value="ECO:0007669"/>
    <property type="project" value="InterPro"/>
</dbReference>
<dbReference type="Proteomes" id="UP001140094">
    <property type="component" value="Unassembled WGS sequence"/>
</dbReference>
<dbReference type="InterPro" id="IPR005269">
    <property type="entry name" value="LOG"/>
</dbReference>
<gene>
    <name evidence="1" type="ORF">H4R20_005712</name>
</gene>
<organism evidence="1 2">
    <name type="scientific">Coemansia guatemalensis</name>
    <dbReference type="NCBI Taxonomy" id="2761395"/>
    <lineage>
        <taxon>Eukaryota</taxon>
        <taxon>Fungi</taxon>
        <taxon>Fungi incertae sedis</taxon>
        <taxon>Zoopagomycota</taxon>
        <taxon>Kickxellomycotina</taxon>
        <taxon>Kickxellomycetes</taxon>
        <taxon>Kickxellales</taxon>
        <taxon>Kickxellaceae</taxon>
        <taxon>Coemansia</taxon>
    </lineage>
</organism>
<name>A0A9W8HPU7_9FUNG</name>
<dbReference type="PANTHER" id="PTHR31223">
    <property type="entry name" value="LOG FAMILY PROTEIN YJL055W"/>
    <property type="match status" value="1"/>
</dbReference>
<protein>
    <recommendedName>
        <fullName evidence="3">Cytokinin riboside 5'-monophosphate phosphoribohydrolase</fullName>
    </recommendedName>
</protein>
<dbReference type="Gene3D" id="3.40.50.450">
    <property type="match status" value="1"/>
</dbReference>
<dbReference type="GO" id="GO:0016799">
    <property type="term" value="F:hydrolase activity, hydrolyzing N-glycosyl compounds"/>
    <property type="evidence" value="ECO:0007669"/>
    <property type="project" value="TreeGrafter"/>
</dbReference>
<dbReference type="Pfam" id="PF03641">
    <property type="entry name" value="Lysine_decarbox"/>
    <property type="match status" value="1"/>
</dbReference>
<evidence type="ECO:0008006" key="3">
    <source>
        <dbReference type="Google" id="ProtNLM"/>
    </source>
</evidence>
<dbReference type="EMBL" id="JANBUO010002048">
    <property type="protein sequence ID" value="KAJ2795914.1"/>
    <property type="molecule type" value="Genomic_DNA"/>
</dbReference>